<evidence type="ECO:0000256" key="2">
    <source>
        <dbReference type="SAM" id="MobiDB-lite"/>
    </source>
</evidence>
<accession>A0A6A6QP76</accession>
<feature type="compositionally biased region" description="Basic and acidic residues" evidence="2">
    <location>
        <begin position="89"/>
        <end position="105"/>
    </location>
</feature>
<dbReference type="AlphaFoldDB" id="A0A6A6QP76"/>
<organism evidence="3 4">
    <name type="scientific">Lophium mytilinum</name>
    <dbReference type="NCBI Taxonomy" id="390894"/>
    <lineage>
        <taxon>Eukaryota</taxon>
        <taxon>Fungi</taxon>
        <taxon>Dikarya</taxon>
        <taxon>Ascomycota</taxon>
        <taxon>Pezizomycotina</taxon>
        <taxon>Dothideomycetes</taxon>
        <taxon>Pleosporomycetidae</taxon>
        <taxon>Mytilinidiales</taxon>
        <taxon>Mytilinidiaceae</taxon>
        <taxon>Lophium</taxon>
    </lineage>
</organism>
<feature type="coiled-coil region" evidence="1">
    <location>
        <begin position="148"/>
        <end position="175"/>
    </location>
</feature>
<evidence type="ECO:0000313" key="3">
    <source>
        <dbReference type="EMBL" id="KAF2493944.1"/>
    </source>
</evidence>
<dbReference type="OrthoDB" id="10670141at2759"/>
<gene>
    <name evidence="3" type="ORF">BU16DRAFT_528124</name>
</gene>
<sequence length="274" mass="30124">MSPGGPPTETEGGDGIGFFALDDLIIDSEELPAGANGGGEGAIRVAQSPARGSADGFVGGWREHQQAAQAVANQRNEGAGGAGANRPTEVVRRAAGETGSVEKGKAPPNRPPSWIWSQADGGYWHRRVFNPKTEAYDRIMERPDERRRRQVQEARERLERREIEARERRMRQEEEARGRQDRLLAQDVVRLLNQRQQAEEAARNAPIDTQLPVVLNPGIVLNAGAEGSNTRAAGKRKRTMVEAGQGTGEVDPHFDLQAENPPRKRRNAPREARK</sequence>
<keyword evidence="4" id="KW-1185">Reference proteome</keyword>
<evidence type="ECO:0000313" key="4">
    <source>
        <dbReference type="Proteomes" id="UP000799750"/>
    </source>
</evidence>
<feature type="region of interest" description="Disordered" evidence="2">
    <location>
        <begin position="66"/>
        <end position="114"/>
    </location>
</feature>
<proteinExistence type="predicted"/>
<keyword evidence="1" id="KW-0175">Coiled coil</keyword>
<evidence type="ECO:0000256" key="1">
    <source>
        <dbReference type="SAM" id="Coils"/>
    </source>
</evidence>
<reference evidence="3" key="1">
    <citation type="journal article" date="2020" name="Stud. Mycol.">
        <title>101 Dothideomycetes genomes: a test case for predicting lifestyles and emergence of pathogens.</title>
        <authorList>
            <person name="Haridas S."/>
            <person name="Albert R."/>
            <person name="Binder M."/>
            <person name="Bloem J."/>
            <person name="Labutti K."/>
            <person name="Salamov A."/>
            <person name="Andreopoulos B."/>
            <person name="Baker S."/>
            <person name="Barry K."/>
            <person name="Bills G."/>
            <person name="Bluhm B."/>
            <person name="Cannon C."/>
            <person name="Castanera R."/>
            <person name="Culley D."/>
            <person name="Daum C."/>
            <person name="Ezra D."/>
            <person name="Gonzalez J."/>
            <person name="Henrissat B."/>
            <person name="Kuo A."/>
            <person name="Liang C."/>
            <person name="Lipzen A."/>
            <person name="Lutzoni F."/>
            <person name="Magnuson J."/>
            <person name="Mondo S."/>
            <person name="Nolan M."/>
            <person name="Ohm R."/>
            <person name="Pangilinan J."/>
            <person name="Park H.-J."/>
            <person name="Ramirez L."/>
            <person name="Alfaro M."/>
            <person name="Sun H."/>
            <person name="Tritt A."/>
            <person name="Yoshinaga Y."/>
            <person name="Zwiers L.-H."/>
            <person name="Turgeon B."/>
            <person name="Goodwin S."/>
            <person name="Spatafora J."/>
            <person name="Crous P."/>
            <person name="Grigoriev I."/>
        </authorList>
    </citation>
    <scope>NUCLEOTIDE SEQUENCE</scope>
    <source>
        <strain evidence="3">CBS 269.34</strain>
    </source>
</reference>
<name>A0A6A6QP76_9PEZI</name>
<dbReference type="Proteomes" id="UP000799750">
    <property type="component" value="Unassembled WGS sequence"/>
</dbReference>
<dbReference type="EMBL" id="MU004191">
    <property type="protein sequence ID" value="KAF2493944.1"/>
    <property type="molecule type" value="Genomic_DNA"/>
</dbReference>
<feature type="region of interest" description="Disordered" evidence="2">
    <location>
        <begin position="224"/>
        <end position="274"/>
    </location>
</feature>
<protein>
    <submittedName>
        <fullName evidence="3">Uncharacterized protein</fullName>
    </submittedName>
</protein>